<evidence type="ECO:0000256" key="12">
    <source>
        <dbReference type="ARBA" id="ARBA00023277"/>
    </source>
</evidence>
<dbReference type="GO" id="GO:0016020">
    <property type="term" value="C:membrane"/>
    <property type="evidence" value="ECO:0007669"/>
    <property type="project" value="UniProtKB-SubCell"/>
</dbReference>
<keyword evidence="6" id="KW-0812">Transmembrane</keyword>
<keyword evidence="11" id="KW-0294">Fucose metabolism</keyword>
<evidence type="ECO:0000256" key="8">
    <source>
        <dbReference type="ARBA" id="ARBA00022989"/>
    </source>
</evidence>
<keyword evidence="7" id="KW-0735">Signal-anchor</keyword>
<evidence type="ECO:0000256" key="6">
    <source>
        <dbReference type="ARBA" id="ARBA00022692"/>
    </source>
</evidence>
<comment type="similarity">
    <text evidence="3">Belongs to the glycosyltransferase GT106 family.</text>
</comment>
<dbReference type="Pfam" id="PF10250">
    <property type="entry name" value="O-FucT"/>
    <property type="match status" value="1"/>
</dbReference>
<comment type="subcellular location">
    <subcellularLocation>
        <location evidence="1">Membrane</location>
        <topology evidence="1">Single-pass type II membrane protein</topology>
    </subcellularLocation>
</comment>
<dbReference type="InterPro" id="IPR019378">
    <property type="entry name" value="GDP-Fuc_O-FucTrfase"/>
</dbReference>
<dbReference type="PANTHER" id="PTHR31741:SF8">
    <property type="entry name" value="O-FUCOSYLTRANSFERASE 35"/>
    <property type="match status" value="1"/>
</dbReference>
<evidence type="ECO:0000256" key="2">
    <source>
        <dbReference type="ARBA" id="ARBA00004881"/>
    </source>
</evidence>
<name>A0A835QK89_VANPL</name>
<dbReference type="GO" id="GO:0006004">
    <property type="term" value="P:fucose metabolic process"/>
    <property type="evidence" value="ECO:0007669"/>
    <property type="project" value="UniProtKB-KW"/>
</dbReference>
<proteinExistence type="inferred from homology"/>
<keyword evidence="5" id="KW-0808">Transferase</keyword>
<sequence>MLAMGFQQLHEHHNGTGGSGNTGDGISHHQCVHSPSDSSHCDSGCGSPGEQVADLVPPSHSASSAEMAPWAEPPVPYWNAATWKGCVPEAGFRTFVREIFAGGWLGALLAERAERHQPHSEIWAKPNSENFTQCIKPAKQKKIDAINNGYLLINANGGLNQMRFGICDMVAIAKIMKAVLVLPSLDHASYWADDSNFKDLFDWKHFIKTLKDDVHQRRRRNSVQRLFKDIDAENFKKTINPDRNARTPAPTKQCFEAMEAVQIESKEATLKSKSVSILLEPGESPKLEESFYANPLPGCICGKPLRK</sequence>
<feature type="compositionally biased region" description="Low complexity" evidence="14">
    <location>
        <begin position="33"/>
        <end position="45"/>
    </location>
</feature>
<reference evidence="15 16" key="1">
    <citation type="journal article" date="2020" name="Nat. Food">
        <title>A phased Vanilla planifolia genome enables genetic improvement of flavour and production.</title>
        <authorList>
            <person name="Hasing T."/>
            <person name="Tang H."/>
            <person name="Brym M."/>
            <person name="Khazi F."/>
            <person name="Huang T."/>
            <person name="Chambers A.H."/>
        </authorList>
    </citation>
    <scope>NUCLEOTIDE SEQUENCE [LARGE SCALE GENOMIC DNA]</scope>
    <source>
        <tissue evidence="15">Leaf</tissue>
    </source>
</reference>
<evidence type="ECO:0000256" key="1">
    <source>
        <dbReference type="ARBA" id="ARBA00004606"/>
    </source>
</evidence>
<dbReference type="GO" id="GO:0005737">
    <property type="term" value="C:cytoplasm"/>
    <property type="evidence" value="ECO:0007669"/>
    <property type="project" value="TreeGrafter"/>
</dbReference>
<keyword evidence="10" id="KW-0325">Glycoprotein</keyword>
<dbReference type="PANTHER" id="PTHR31741">
    <property type="entry name" value="OS02G0726500 PROTEIN-RELATED"/>
    <property type="match status" value="1"/>
</dbReference>
<evidence type="ECO:0000256" key="10">
    <source>
        <dbReference type="ARBA" id="ARBA00023180"/>
    </source>
</evidence>
<keyword evidence="8" id="KW-1133">Transmembrane helix</keyword>
<evidence type="ECO:0000256" key="7">
    <source>
        <dbReference type="ARBA" id="ARBA00022968"/>
    </source>
</evidence>
<accession>A0A835QK89</accession>
<evidence type="ECO:0000313" key="16">
    <source>
        <dbReference type="Proteomes" id="UP000639772"/>
    </source>
</evidence>
<evidence type="ECO:0000256" key="11">
    <source>
        <dbReference type="ARBA" id="ARBA00023253"/>
    </source>
</evidence>
<evidence type="ECO:0000313" key="15">
    <source>
        <dbReference type="EMBL" id="KAG0469212.1"/>
    </source>
</evidence>
<dbReference type="OrthoDB" id="2015856at2759"/>
<dbReference type="GO" id="GO:0016757">
    <property type="term" value="F:glycosyltransferase activity"/>
    <property type="evidence" value="ECO:0007669"/>
    <property type="project" value="UniProtKB-KW"/>
</dbReference>
<evidence type="ECO:0000256" key="4">
    <source>
        <dbReference type="ARBA" id="ARBA00022676"/>
    </source>
</evidence>
<comment type="caution">
    <text evidence="15">The sequence shown here is derived from an EMBL/GenBank/DDBJ whole genome shotgun (WGS) entry which is preliminary data.</text>
</comment>
<evidence type="ECO:0000256" key="13">
    <source>
        <dbReference type="ARBA" id="ARBA00030350"/>
    </source>
</evidence>
<organism evidence="15 16">
    <name type="scientific">Vanilla planifolia</name>
    <name type="common">Vanilla</name>
    <dbReference type="NCBI Taxonomy" id="51239"/>
    <lineage>
        <taxon>Eukaryota</taxon>
        <taxon>Viridiplantae</taxon>
        <taxon>Streptophyta</taxon>
        <taxon>Embryophyta</taxon>
        <taxon>Tracheophyta</taxon>
        <taxon>Spermatophyta</taxon>
        <taxon>Magnoliopsida</taxon>
        <taxon>Liliopsida</taxon>
        <taxon>Asparagales</taxon>
        <taxon>Orchidaceae</taxon>
        <taxon>Vanilloideae</taxon>
        <taxon>Vanilleae</taxon>
        <taxon>Vanilla</taxon>
    </lineage>
</organism>
<dbReference type="Proteomes" id="UP000639772">
    <property type="component" value="Chromosome 9"/>
</dbReference>
<keyword evidence="4" id="KW-0328">Glycosyltransferase</keyword>
<protein>
    <recommendedName>
        <fullName evidence="13">O-fucosyltransferase family protein</fullName>
    </recommendedName>
</protein>
<keyword evidence="9" id="KW-0472">Membrane</keyword>
<evidence type="ECO:0000256" key="5">
    <source>
        <dbReference type="ARBA" id="ARBA00022679"/>
    </source>
</evidence>
<keyword evidence="12" id="KW-0119">Carbohydrate metabolism</keyword>
<dbReference type="AlphaFoldDB" id="A0A835QK89"/>
<evidence type="ECO:0000256" key="3">
    <source>
        <dbReference type="ARBA" id="ARBA00007737"/>
    </source>
</evidence>
<evidence type="ECO:0000256" key="9">
    <source>
        <dbReference type="ARBA" id="ARBA00023136"/>
    </source>
</evidence>
<dbReference type="EMBL" id="JADCNM010000009">
    <property type="protein sequence ID" value="KAG0469212.1"/>
    <property type="molecule type" value="Genomic_DNA"/>
</dbReference>
<gene>
    <name evidence="15" type="ORF">HPP92_018540</name>
</gene>
<comment type="pathway">
    <text evidence="2">Glycan metabolism.</text>
</comment>
<feature type="region of interest" description="Disordered" evidence="14">
    <location>
        <begin position="11"/>
        <end position="67"/>
    </location>
</feature>
<evidence type="ECO:0000256" key="14">
    <source>
        <dbReference type="SAM" id="MobiDB-lite"/>
    </source>
</evidence>